<dbReference type="Pfam" id="PF05066">
    <property type="entry name" value="HARE-HTH"/>
    <property type="match status" value="1"/>
</dbReference>
<dbReference type="InterPro" id="IPR007759">
    <property type="entry name" value="Asxl_HARE-HTH"/>
</dbReference>
<dbReference type="EMBL" id="PEYM01000005">
    <property type="protein sequence ID" value="PIS31668.1"/>
    <property type="molecule type" value="Genomic_DNA"/>
</dbReference>
<sequence length="252" mass="28444">MNTFKSIADQILRESGKPLYSKEITQIALKRGWLKTAGKTPEATMNAQLVVDINSRKEKSRFVKTAPSTFGLNPEYKEDAKKEGKKLDKEYKISKAVSSKQKGDIAEARIAELITLYGDTCLSCYKPISDDEGIDIIVKEKGSLKTLYIQVKSRFGGNPDEIFTATVKAASVVDHYSMAVVFCYFDTEEGDLWDYLWFVPAPDFVKMANQLQGGKMLGFVAGRKKKESNKWDQFLIDKRDLANSIIEQLKRI</sequence>
<feature type="domain" description="HTH HARE-type" evidence="2">
    <location>
        <begin position="2"/>
        <end position="75"/>
    </location>
</feature>
<dbReference type="Proteomes" id="UP000231343">
    <property type="component" value="Unassembled WGS sequence"/>
</dbReference>
<evidence type="ECO:0000313" key="3">
    <source>
        <dbReference type="EMBL" id="PIS31668.1"/>
    </source>
</evidence>
<evidence type="ECO:0000259" key="2">
    <source>
        <dbReference type="PROSITE" id="PS51913"/>
    </source>
</evidence>
<organism evidence="3 4">
    <name type="scientific">Candidatus Saganbacteria bacterium CG08_land_8_20_14_0_20_45_16</name>
    <dbReference type="NCBI Taxonomy" id="2014293"/>
    <lineage>
        <taxon>Bacteria</taxon>
        <taxon>Bacillati</taxon>
        <taxon>Saganbacteria</taxon>
    </lineage>
</organism>
<dbReference type="Gene3D" id="3.40.1350.10">
    <property type="match status" value="1"/>
</dbReference>
<dbReference type="InterPro" id="IPR011856">
    <property type="entry name" value="tRNA_endonuc-like_dom_sf"/>
</dbReference>
<dbReference type="GO" id="GO:0003676">
    <property type="term" value="F:nucleic acid binding"/>
    <property type="evidence" value="ECO:0007669"/>
    <property type="project" value="InterPro"/>
</dbReference>
<gene>
    <name evidence="3" type="ORF">COT42_00455</name>
</gene>
<protein>
    <recommendedName>
        <fullName evidence="2">HTH HARE-type domain-containing protein</fullName>
    </recommendedName>
</protein>
<dbReference type="AlphaFoldDB" id="A0A2H0Y1T4"/>
<proteinExistence type="predicted"/>
<comment type="caution">
    <text evidence="3">The sequence shown here is derived from an EMBL/GenBank/DDBJ whole genome shotgun (WGS) entry which is preliminary data.</text>
</comment>
<reference evidence="3 4" key="1">
    <citation type="submission" date="2017-09" db="EMBL/GenBank/DDBJ databases">
        <title>Depth-based differentiation of microbial function through sediment-hosted aquifers and enrichment of novel symbionts in the deep terrestrial subsurface.</title>
        <authorList>
            <person name="Probst A.J."/>
            <person name="Ladd B."/>
            <person name="Jarett J.K."/>
            <person name="Geller-Mcgrath D.E."/>
            <person name="Sieber C.M."/>
            <person name="Emerson J.B."/>
            <person name="Anantharaman K."/>
            <person name="Thomas B.C."/>
            <person name="Malmstrom R."/>
            <person name="Stieglmeier M."/>
            <person name="Klingl A."/>
            <person name="Woyke T."/>
            <person name="Ryan C.M."/>
            <person name="Banfield J.F."/>
        </authorList>
    </citation>
    <scope>NUCLEOTIDE SEQUENCE [LARGE SCALE GENOMIC DNA]</scope>
    <source>
        <strain evidence="3">CG08_land_8_20_14_0_20_45_16</strain>
    </source>
</reference>
<name>A0A2H0Y1T4_UNCSA</name>
<accession>A0A2H0Y1T4</accession>
<dbReference type="GO" id="GO:0006355">
    <property type="term" value="P:regulation of DNA-templated transcription"/>
    <property type="evidence" value="ECO:0007669"/>
    <property type="project" value="InterPro"/>
</dbReference>
<evidence type="ECO:0000256" key="1">
    <source>
        <dbReference type="ARBA" id="ARBA00023163"/>
    </source>
</evidence>
<keyword evidence="1" id="KW-0804">Transcription</keyword>
<evidence type="ECO:0000313" key="4">
    <source>
        <dbReference type="Proteomes" id="UP000231343"/>
    </source>
</evidence>
<dbReference type="PROSITE" id="PS51913">
    <property type="entry name" value="HTH_HARE"/>
    <property type="match status" value="1"/>
</dbReference>